<keyword evidence="1 3" id="KW-0853">WD repeat</keyword>
<evidence type="ECO:0008006" key="7">
    <source>
        <dbReference type="Google" id="ProtNLM"/>
    </source>
</evidence>
<evidence type="ECO:0000256" key="3">
    <source>
        <dbReference type="PROSITE-ProRule" id="PRU00221"/>
    </source>
</evidence>
<evidence type="ECO:0000313" key="5">
    <source>
        <dbReference type="EMBL" id="CAG5126231.1"/>
    </source>
</evidence>
<feature type="region of interest" description="Disordered" evidence="4">
    <location>
        <begin position="162"/>
        <end position="225"/>
    </location>
</feature>
<dbReference type="InterPro" id="IPR053053">
    <property type="entry name" value="WD_repeat_protein"/>
</dbReference>
<dbReference type="PANTHER" id="PTHR44566:SF1">
    <property type="entry name" value="WD REPEAT-CONTAINING PROTEIN 25"/>
    <property type="match status" value="1"/>
</dbReference>
<dbReference type="PANTHER" id="PTHR44566">
    <property type="entry name" value="TRANSDUCIN/WD40 REPEAT-LIKE SUPERFAMILY PROTEIN"/>
    <property type="match status" value="1"/>
</dbReference>
<dbReference type="InterPro" id="IPR015943">
    <property type="entry name" value="WD40/YVTN_repeat-like_dom_sf"/>
</dbReference>
<feature type="compositionally biased region" description="Acidic residues" evidence="4">
    <location>
        <begin position="10"/>
        <end position="20"/>
    </location>
</feature>
<evidence type="ECO:0000256" key="4">
    <source>
        <dbReference type="SAM" id="MobiDB-lite"/>
    </source>
</evidence>
<evidence type="ECO:0000256" key="1">
    <source>
        <dbReference type="ARBA" id="ARBA00022574"/>
    </source>
</evidence>
<evidence type="ECO:0000256" key="2">
    <source>
        <dbReference type="ARBA" id="ARBA00022737"/>
    </source>
</evidence>
<feature type="repeat" description="WD" evidence="3">
    <location>
        <begin position="257"/>
        <end position="292"/>
    </location>
</feature>
<dbReference type="EMBL" id="CAJHNH020002299">
    <property type="protein sequence ID" value="CAG5126231.1"/>
    <property type="molecule type" value="Genomic_DNA"/>
</dbReference>
<dbReference type="Pfam" id="PF00400">
    <property type="entry name" value="WD40"/>
    <property type="match status" value="3"/>
</dbReference>
<organism evidence="5 6">
    <name type="scientific">Candidula unifasciata</name>
    <dbReference type="NCBI Taxonomy" id="100452"/>
    <lineage>
        <taxon>Eukaryota</taxon>
        <taxon>Metazoa</taxon>
        <taxon>Spiralia</taxon>
        <taxon>Lophotrochozoa</taxon>
        <taxon>Mollusca</taxon>
        <taxon>Gastropoda</taxon>
        <taxon>Heterobranchia</taxon>
        <taxon>Euthyneura</taxon>
        <taxon>Panpulmonata</taxon>
        <taxon>Eupulmonata</taxon>
        <taxon>Stylommatophora</taxon>
        <taxon>Helicina</taxon>
        <taxon>Helicoidea</taxon>
        <taxon>Geomitridae</taxon>
        <taxon>Candidula</taxon>
    </lineage>
</organism>
<feature type="compositionally biased region" description="Basic and acidic residues" evidence="4">
    <location>
        <begin position="170"/>
        <end position="192"/>
    </location>
</feature>
<dbReference type="Proteomes" id="UP000678393">
    <property type="component" value="Unassembled WGS sequence"/>
</dbReference>
<dbReference type="InterPro" id="IPR036322">
    <property type="entry name" value="WD40_repeat_dom_sf"/>
</dbReference>
<evidence type="ECO:0000313" key="6">
    <source>
        <dbReference type="Proteomes" id="UP000678393"/>
    </source>
</evidence>
<reference evidence="5" key="1">
    <citation type="submission" date="2021-04" db="EMBL/GenBank/DDBJ databases">
        <authorList>
            <consortium name="Molecular Ecology Group"/>
        </authorList>
    </citation>
    <scope>NUCLEOTIDE SEQUENCE</scope>
</reference>
<dbReference type="InterPro" id="IPR001680">
    <property type="entry name" value="WD40_rpt"/>
</dbReference>
<dbReference type="PROSITE" id="PS50082">
    <property type="entry name" value="WD_REPEATS_2"/>
    <property type="match status" value="1"/>
</dbReference>
<protein>
    <recommendedName>
        <fullName evidence="7">WD repeat-containing protein 25</fullName>
    </recommendedName>
</protein>
<dbReference type="Gene3D" id="2.130.10.10">
    <property type="entry name" value="YVTN repeat-like/Quinoprotein amine dehydrogenase"/>
    <property type="match status" value="1"/>
</dbReference>
<accession>A0A8S3ZH13</accession>
<keyword evidence="2" id="KW-0677">Repeat</keyword>
<dbReference type="AlphaFoldDB" id="A0A8S3ZH13"/>
<dbReference type="InterPro" id="IPR019775">
    <property type="entry name" value="WD40_repeat_CS"/>
</dbReference>
<comment type="caution">
    <text evidence="5">The sequence shown here is derived from an EMBL/GenBank/DDBJ whole genome shotgun (WGS) entry which is preliminary data.</text>
</comment>
<sequence>MDSLKNYGSESEEETAEDTILDSSEKFDTLTLNFLGLEKPRQTKSNVFKISQTLGAQPEIRKVQTNWGEVDIPDGDFWTDFEPDSTNINPTHTINNSGCHTTVISKSCVIATNSQSLHTSNSPWTQNILQYPNSYQSQNALQLHSLKRDIYCSNSSDEREVGFSRNKRARLSDQRSRFSHDCPHPLGDHTPERQGLSFSSKDHHSHQNLREELRDNSLQSQPEPKEKRKLFYIHSKVAPYVNLTPTNKCANRRLSSWTAHDGVINRLAWNIPSFSHLLVTAGMDTSVKVWNVWSSLDPCVARLSSHKKAVKHVEWCHTGRKVLSCSCDRTAQVTDIETAKILGTYEHMGFVTAGQIHPSNPNLFVTGTDNLVVKWDMRTPQAPVKHFSYKDKFGQVQDLLFINNGQEFVSCSDLVSRDCADRTVMVWDLRMGTVLSNQIYQELYVCTRLKTNPNSSQFLAQSHAGYVALFSTTPPYKMDKSKRYEGHKIEGHCIGFDISPDGTLVYSGSAGNDVHCYHQNSGKLLRKLSCKNDIVTDVACHPVLPSCLASCTWGGSVSLWM</sequence>
<dbReference type="SUPFAM" id="SSF50978">
    <property type="entry name" value="WD40 repeat-like"/>
    <property type="match status" value="1"/>
</dbReference>
<dbReference type="OrthoDB" id="256303at2759"/>
<keyword evidence="6" id="KW-1185">Reference proteome</keyword>
<dbReference type="PROSITE" id="PS50294">
    <property type="entry name" value="WD_REPEATS_REGION"/>
    <property type="match status" value="1"/>
</dbReference>
<gene>
    <name evidence="5" type="ORF">CUNI_LOCUS11789</name>
</gene>
<dbReference type="PROSITE" id="PS00678">
    <property type="entry name" value="WD_REPEATS_1"/>
    <property type="match status" value="1"/>
</dbReference>
<name>A0A8S3ZH13_9EUPU</name>
<dbReference type="SMART" id="SM00320">
    <property type="entry name" value="WD40"/>
    <property type="match status" value="7"/>
</dbReference>
<feature type="region of interest" description="Disordered" evidence="4">
    <location>
        <begin position="1"/>
        <end position="22"/>
    </location>
</feature>
<proteinExistence type="predicted"/>